<name>A0A5T5VJQ6_SALER</name>
<evidence type="ECO:0000313" key="1">
    <source>
        <dbReference type="EMBL" id="EBM3282570.1"/>
    </source>
</evidence>
<gene>
    <name evidence="1" type="ORF">DXI57_04790</name>
</gene>
<accession>A0A5T5VJQ6</accession>
<reference evidence="1" key="1">
    <citation type="submission" date="2018-07" db="EMBL/GenBank/DDBJ databases">
        <authorList>
            <consortium name="PulseNet: The National Subtyping Network for Foodborne Disease Surveillance"/>
            <person name="Tarr C.L."/>
            <person name="Trees E."/>
            <person name="Katz L.S."/>
            <person name="Carleton-Romer H.A."/>
            <person name="Stroika S."/>
            <person name="Kucerova Z."/>
            <person name="Roache K.F."/>
            <person name="Sabol A.L."/>
            <person name="Besser J."/>
            <person name="Gerner-Smidt P."/>
        </authorList>
    </citation>
    <scope>NUCLEOTIDE SEQUENCE</scope>
    <source>
        <strain evidence="1">PNUSAS047368</strain>
    </source>
</reference>
<protein>
    <submittedName>
        <fullName evidence="1">Uncharacterized protein</fullName>
    </submittedName>
</protein>
<dbReference type="EMBL" id="AAGCDT010000002">
    <property type="protein sequence ID" value="EBM3282570.1"/>
    <property type="molecule type" value="Genomic_DNA"/>
</dbReference>
<organism evidence="1">
    <name type="scientific">Salmonella enterica</name>
    <name type="common">Salmonella choleraesuis</name>
    <dbReference type="NCBI Taxonomy" id="28901"/>
    <lineage>
        <taxon>Bacteria</taxon>
        <taxon>Pseudomonadati</taxon>
        <taxon>Pseudomonadota</taxon>
        <taxon>Gammaproteobacteria</taxon>
        <taxon>Enterobacterales</taxon>
        <taxon>Enterobacteriaceae</taxon>
        <taxon>Salmonella</taxon>
    </lineage>
</organism>
<sequence length="66" mass="8085">MYKVYVTELNTLTGVKKRYRYKQDFKSLVKAIKKARWLMDEIDFAFPVTDEYEYFVKVEKVKKLNH</sequence>
<proteinExistence type="predicted"/>
<comment type="caution">
    <text evidence="1">The sequence shown here is derived from an EMBL/GenBank/DDBJ whole genome shotgun (WGS) entry which is preliminary data.</text>
</comment>
<dbReference type="AlphaFoldDB" id="A0A5T5VJQ6"/>